<feature type="chain" id="PRO_5003161090" evidence="1">
    <location>
        <begin position="23"/>
        <end position="184"/>
    </location>
</feature>
<evidence type="ECO:0000313" key="2">
    <source>
        <dbReference type="EMBL" id="EEF90779.1"/>
    </source>
</evidence>
<dbReference type="EMBL" id="ACCH01000133">
    <property type="protein sequence ID" value="EEF90779.1"/>
    <property type="molecule type" value="Genomic_DNA"/>
</dbReference>
<evidence type="ECO:0000256" key="1">
    <source>
        <dbReference type="SAM" id="SignalP"/>
    </source>
</evidence>
<dbReference type="InterPro" id="IPR015943">
    <property type="entry name" value="WD40/YVTN_repeat-like_dom_sf"/>
</dbReference>
<name>E2NBH7_9BACE</name>
<feature type="signal peptide" evidence="1">
    <location>
        <begin position="1"/>
        <end position="22"/>
    </location>
</feature>
<proteinExistence type="predicted"/>
<organism evidence="2 3">
    <name type="scientific">Bacteroides cellulosilyticus DSM 14838</name>
    <dbReference type="NCBI Taxonomy" id="537012"/>
    <lineage>
        <taxon>Bacteria</taxon>
        <taxon>Pseudomonadati</taxon>
        <taxon>Bacteroidota</taxon>
        <taxon>Bacteroidia</taxon>
        <taxon>Bacteroidales</taxon>
        <taxon>Bacteroidaceae</taxon>
        <taxon>Bacteroides</taxon>
    </lineage>
</organism>
<feature type="non-terminal residue" evidence="2">
    <location>
        <position position="184"/>
    </location>
</feature>
<reference evidence="2 3" key="1">
    <citation type="submission" date="2008-12" db="EMBL/GenBank/DDBJ databases">
        <authorList>
            <person name="Fulton L."/>
            <person name="Clifton S."/>
            <person name="Fulton B."/>
            <person name="Xu J."/>
            <person name="Minx P."/>
            <person name="Pepin K.H."/>
            <person name="Johnson M."/>
            <person name="Bhonagiri V."/>
            <person name="Nash W.E."/>
            <person name="Mardis E.R."/>
            <person name="Wilson R.K."/>
        </authorList>
    </citation>
    <scope>NUCLEOTIDE SEQUENCE [LARGE SCALE GENOMIC DNA]</scope>
    <source>
        <strain evidence="2 3">DSM 14838</strain>
    </source>
</reference>
<dbReference type="HOGENOM" id="CLU_1471118_0_0_10"/>
<dbReference type="RefSeq" id="WP_007211009.1">
    <property type="nucleotide sequence ID" value="NZ_EQ973490.1"/>
</dbReference>
<evidence type="ECO:0000313" key="3">
    <source>
        <dbReference type="Proteomes" id="UP000003711"/>
    </source>
</evidence>
<comment type="caution">
    <text evidence="2">The sequence shown here is derived from an EMBL/GenBank/DDBJ whole genome shotgun (WGS) entry which is preliminary data.</text>
</comment>
<gene>
    <name evidence="2" type="ORF">BACCELL_01634</name>
</gene>
<reference evidence="2 3" key="2">
    <citation type="submission" date="2009-01" db="EMBL/GenBank/DDBJ databases">
        <title>Draft genome sequence of Bacteroides cellulosilyticus (DSM 14838).</title>
        <authorList>
            <person name="Sudarsanam P."/>
            <person name="Ley R."/>
            <person name="Guruge J."/>
            <person name="Turnbaugh P.J."/>
            <person name="Mahowald M."/>
            <person name="Liep D."/>
            <person name="Gordon J."/>
        </authorList>
    </citation>
    <scope>NUCLEOTIDE SEQUENCE [LARGE SCALE GENOMIC DNA]</scope>
    <source>
        <strain evidence="2 3">DSM 14838</strain>
    </source>
</reference>
<dbReference type="InterPro" id="IPR011110">
    <property type="entry name" value="Reg_prop"/>
</dbReference>
<dbReference type="SUPFAM" id="SSF63829">
    <property type="entry name" value="Calcium-dependent phosphotriesterase"/>
    <property type="match status" value="1"/>
</dbReference>
<keyword evidence="1" id="KW-0732">Signal</keyword>
<dbReference type="Pfam" id="PF07494">
    <property type="entry name" value="Reg_prop"/>
    <property type="match status" value="1"/>
</dbReference>
<sequence length="184" mass="21231">MQKFIRTLFLVLVSIVTANVHSQNITFNHLTTDDGLSQFSVNSLYIDENGILWIATREGLNRYNGNDIQTYKLNKNDPYSLFCNTVLRMAGDQNGKIYLLCTEGVAQFDLTTQRFTTLLQDNINSIYYKSGLFIGKKNEIYRYNEQTDNFDLYYQMAGENIEISCMFEDKGHMWIGTTSEGVFN</sequence>
<dbReference type="Proteomes" id="UP000003711">
    <property type="component" value="Unassembled WGS sequence"/>
</dbReference>
<accession>E2NBH7</accession>
<dbReference type="AlphaFoldDB" id="E2NBH7"/>
<protein>
    <submittedName>
        <fullName evidence="2">Two component regulator propeller</fullName>
    </submittedName>
</protein>
<dbReference type="Gene3D" id="2.130.10.10">
    <property type="entry name" value="YVTN repeat-like/Quinoprotein amine dehydrogenase"/>
    <property type="match status" value="1"/>
</dbReference>